<dbReference type="EMBL" id="SIDB01000004">
    <property type="protein sequence ID" value="KAI3433692.1"/>
    <property type="molecule type" value="Genomic_DNA"/>
</dbReference>
<reference evidence="7" key="1">
    <citation type="journal article" date="2019" name="Plant J.">
        <title>Chlorella vulgaris genome assembly and annotation reveals the molecular basis for metabolic acclimation to high light conditions.</title>
        <authorList>
            <person name="Cecchin M."/>
            <person name="Marcolungo L."/>
            <person name="Rossato M."/>
            <person name="Girolomoni L."/>
            <person name="Cosentino E."/>
            <person name="Cuine S."/>
            <person name="Li-Beisson Y."/>
            <person name="Delledonne M."/>
            <person name="Ballottari M."/>
        </authorList>
    </citation>
    <scope>NUCLEOTIDE SEQUENCE</scope>
    <source>
        <strain evidence="7">211/11P</strain>
    </source>
</reference>
<evidence type="ECO:0000256" key="2">
    <source>
        <dbReference type="ARBA" id="ARBA00006046"/>
    </source>
</evidence>
<accession>A0A9D4TSX1</accession>
<protein>
    <recommendedName>
        <fullName evidence="5">Pyridine nucleotide-disulfide oxidoreductase domain-containing protein 2</fullName>
    </recommendedName>
</protein>
<evidence type="ECO:0000256" key="3">
    <source>
        <dbReference type="ARBA" id="ARBA00037217"/>
    </source>
</evidence>
<evidence type="ECO:0000256" key="1">
    <source>
        <dbReference type="ARBA" id="ARBA00004305"/>
    </source>
</evidence>
<comment type="function">
    <text evidence="3">Probable oxidoreductase that may play a role as regulator of mitochondrial function.</text>
</comment>
<organism evidence="7 8">
    <name type="scientific">Chlorella vulgaris</name>
    <name type="common">Green alga</name>
    <dbReference type="NCBI Taxonomy" id="3077"/>
    <lineage>
        <taxon>Eukaryota</taxon>
        <taxon>Viridiplantae</taxon>
        <taxon>Chlorophyta</taxon>
        <taxon>core chlorophytes</taxon>
        <taxon>Trebouxiophyceae</taxon>
        <taxon>Chlorellales</taxon>
        <taxon>Chlorellaceae</taxon>
        <taxon>Chlorella clade</taxon>
        <taxon>Chlorella</taxon>
    </lineage>
</organism>
<comment type="caution">
    <text evidence="7">The sequence shown here is derived from an EMBL/GenBank/DDBJ whole genome shotgun (WGS) entry which is preliminary data.</text>
</comment>
<dbReference type="InterPro" id="IPR002937">
    <property type="entry name" value="Amino_oxidase"/>
</dbReference>
<evidence type="ECO:0000256" key="5">
    <source>
        <dbReference type="ARBA" id="ARBA00040298"/>
    </source>
</evidence>
<dbReference type="OrthoDB" id="7777654at2759"/>
<sequence>MLRAAAKAAARAQLASKGSYESRQLLAGVLGPALSACRGFAAAAAGGSTDVIVVGGGHNGLVAATLLAQQGLQVEVFEERDIVGGACRTEYPFTKAPGLPQSTGAYLLGVMPPELLNLLQLDLPLRRRDPHYFLPTQGSGGKYLLLGSDAEATRRQFVDFFSEADWQANEALNAELAALRQDVGPTWLQEPASIEETAERHVRPALRAAFLDWCRGSVADNLARFDFRSDLLKVMYATTDGFSGLNGGWDTPGTGMNFLMHNMCRLPGSDGTWMVVAGGMGTVTQRLAAAAMHAGATIHTGQAVSSITVEGGTATGVVTTCGREHRGRAVLVNADPFRLRQLAGADSFPADFNTRLDSMCKDGTTMKVNLALKALPTFSCLPEDRGQFRTTTHLLPGDEQSVLGCVQQAFADVQRGKLPEFPTIEMYNQSTVDSTLTDAEGRYSAALFVQWVPYELAGTSWEEEEAGYVQHLLGLVDRFAPGFSSLVDDTFTLTPPGIERHFGIHRGHIHHVDNSLGFADRFPYRTPVQGLYSCSAGTHPGGSVIGCAGHNAAASLIKDLGLQQWWSLPAGR</sequence>
<feature type="domain" description="Amine oxidase" evidence="6">
    <location>
        <begin position="60"/>
        <end position="339"/>
    </location>
</feature>
<evidence type="ECO:0000259" key="6">
    <source>
        <dbReference type="Pfam" id="PF01593"/>
    </source>
</evidence>
<dbReference type="AlphaFoldDB" id="A0A9D4TSX1"/>
<gene>
    <name evidence="7" type="ORF">D9Q98_003501</name>
</gene>
<dbReference type="Gene3D" id="3.50.50.60">
    <property type="entry name" value="FAD/NAD(P)-binding domain"/>
    <property type="match status" value="2"/>
</dbReference>
<dbReference type="Proteomes" id="UP001055712">
    <property type="component" value="Unassembled WGS sequence"/>
</dbReference>
<evidence type="ECO:0000313" key="7">
    <source>
        <dbReference type="EMBL" id="KAI3433692.1"/>
    </source>
</evidence>
<dbReference type="InterPro" id="IPR036188">
    <property type="entry name" value="FAD/NAD-bd_sf"/>
</dbReference>
<dbReference type="Pfam" id="PF01593">
    <property type="entry name" value="Amino_oxidase"/>
    <property type="match status" value="1"/>
</dbReference>
<comment type="similarity">
    <text evidence="2">Belongs to the carotenoid/retinoid oxidoreductase family.</text>
</comment>
<reference evidence="7" key="2">
    <citation type="submission" date="2020-11" db="EMBL/GenBank/DDBJ databases">
        <authorList>
            <person name="Cecchin M."/>
            <person name="Marcolungo L."/>
            <person name="Rossato M."/>
            <person name="Girolomoni L."/>
            <person name="Cosentino E."/>
            <person name="Cuine S."/>
            <person name="Li-Beisson Y."/>
            <person name="Delledonne M."/>
            <person name="Ballottari M."/>
        </authorList>
    </citation>
    <scope>NUCLEOTIDE SEQUENCE</scope>
    <source>
        <strain evidence="7">211/11P</strain>
        <tissue evidence="7">Whole cell</tissue>
    </source>
</reference>
<evidence type="ECO:0000313" key="8">
    <source>
        <dbReference type="Proteomes" id="UP001055712"/>
    </source>
</evidence>
<proteinExistence type="inferred from homology"/>
<comment type="subcellular location">
    <subcellularLocation>
        <location evidence="1">Mitochondrion matrix</location>
    </subcellularLocation>
</comment>
<name>A0A9D4TSX1_CHLVU</name>
<keyword evidence="8" id="KW-1185">Reference proteome</keyword>
<dbReference type="GO" id="GO:0016491">
    <property type="term" value="F:oxidoreductase activity"/>
    <property type="evidence" value="ECO:0007669"/>
    <property type="project" value="InterPro"/>
</dbReference>
<evidence type="ECO:0000256" key="4">
    <source>
        <dbReference type="ARBA" id="ARBA00038825"/>
    </source>
</evidence>
<dbReference type="SUPFAM" id="SSF51905">
    <property type="entry name" value="FAD/NAD(P)-binding domain"/>
    <property type="match status" value="1"/>
</dbReference>
<dbReference type="PANTHER" id="PTHR10668:SF103">
    <property type="entry name" value="PYRIDINE NUCLEOTIDE-DISULFIDE OXIDOREDUCTASE DOMAIN-CONTAINING PROTEIN 2"/>
    <property type="match status" value="1"/>
</dbReference>
<dbReference type="PANTHER" id="PTHR10668">
    <property type="entry name" value="PHYTOENE DEHYDROGENASE"/>
    <property type="match status" value="1"/>
</dbReference>
<comment type="subunit">
    <text evidence="4">Interacts with COX5B; this interaction may contribute to localize PYROXD2 to the inner face of the inner mitochondrial membrane.</text>
</comment>
<dbReference type="GO" id="GO:0005759">
    <property type="term" value="C:mitochondrial matrix"/>
    <property type="evidence" value="ECO:0007669"/>
    <property type="project" value="UniProtKB-SubCell"/>
</dbReference>